<dbReference type="RefSeq" id="WP_132225056.1">
    <property type="nucleotide sequence ID" value="NZ_SMGO01000003.1"/>
</dbReference>
<dbReference type="InterPro" id="IPR016047">
    <property type="entry name" value="M23ase_b-sheet_dom"/>
</dbReference>
<dbReference type="InterPro" id="IPR011055">
    <property type="entry name" value="Dup_hybrid_motif"/>
</dbReference>
<protein>
    <submittedName>
        <fullName evidence="2">Murein DD-endopeptidase MepM/ murein hydrolase activator NlpD</fullName>
    </submittedName>
</protein>
<dbReference type="EMBL" id="SMGO01000003">
    <property type="protein sequence ID" value="TCK80580.1"/>
    <property type="molecule type" value="Genomic_DNA"/>
</dbReference>
<dbReference type="GO" id="GO:0004222">
    <property type="term" value="F:metalloendopeptidase activity"/>
    <property type="evidence" value="ECO:0007669"/>
    <property type="project" value="TreeGrafter"/>
</dbReference>
<evidence type="ECO:0000313" key="2">
    <source>
        <dbReference type="EMBL" id="TCK80580.1"/>
    </source>
</evidence>
<gene>
    <name evidence="2" type="ORF">C8N28_2322</name>
</gene>
<dbReference type="Pfam" id="PF01551">
    <property type="entry name" value="Peptidase_M23"/>
    <property type="match status" value="1"/>
</dbReference>
<dbReference type="OrthoDB" id="9810477at2"/>
<keyword evidence="2" id="KW-0378">Hydrolase</keyword>
<name>A0A4R1LQV0_9SPHI</name>
<dbReference type="InterPro" id="IPR050570">
    <property type="entry name" value="Cell_wall_metabolism_enzyme"/>
</dbReference>
<dbReference type="CDD" id="cd12797">
    <property type="entry name" value="M23_peptidase"/>
    <property type="match status" value="1"/>
</dbReference>
<dbReference type="Proteomes" id="UP000294616">
    <property type="component" value="Unassembled WGS sequence"/>
</dbReference>
<dbReference type="PANTHER" id="PTHR21666">
    <property type="entry name" value="PEPTIDASE-RELATED"/>
    <property type="match status" value="1"/>
</dbReference>
<dbReference type="AlphaFoldDB" id="A0A4R1LQV0"/>
<sequence length="427" mass="47577">MSNKSIFLIGCVSIVITMFFSCNNKFTNTLFKGKTPHQQYEQQLMDAGLNGTALFKQWVNASKQSILQPISIDVPYLEEAYFAADKPDAVAFIFDARKGEQLQIELELQTLDSTRLFIDLFETIVDTIEQQSAIYSADTRDSLITYNIQDDGRYLLRIQPELLSDISYKLQITAEPSLANPVESRAKQNIGSFFGDGRDANSRRHEGIDIFAEKLTRVVAAANGIVSRVGTNNLGGKIIFLRPEGQSINLYYAHLDSQLVTTGQIVTLGDTLGLIGNTGNARTTPPHLHFGIYTRQGAVDPLPFIRPGKSNPSKITADTKRIGDTVRSINSSMMANIPLVINGVVQNSYRVVFPDKSKTFILQNQITDISKPLRTITLKQSKILYAEPDSSSAHKQKYQSGIQLTVAGEYNDFYFIENKSIKGWIKQ</sequence>
<evidence type="ECO:0000259" key="1">
    <source>
        <dbReference type="Pfam" id="PF01551"/>
    </source>
</evidence>
<dbReference type="SUPFAM" id="SSF51261">
    <property type="entry name" value="Duplicated hybrid motif"/>
    <property type="match status" value="1"/>
</dbReference>
<reference evidence="2 3" key="1">
    <citation type="submission" date="2019-03" db="EMBL/GenBank/DDBJ databases">
        <title>Genomic Encyclopedia of Archaeal and Bacterial Type Strains, Phase II (KMG-II): from individual species to whole genera.</title>
        <authorList>
            <person name="Goeker M."/>
        </authorList>
    </citation>
    <scope>NUCLEOTIDE SEQUENCE [LARGE SCALE GENOMIC DNA]</scope>
    <source>
        <strain evidence="2 3">DSM 22554</strain>
    </source>
</reference>
<keyword evidence="3" id="KW-1185">Reference proteome</keyword>
<proteinExistence type="predicted"/>
<feature type="domain" description="M23ase beta-sheet core" evidence="1">
    <location>
        <begin position="204"/>
        <end position="301"/>
    </location>
</feature>
<dbReference type="Gene3D" id="2.70.70.10">
    <property type="entry name" value="Glucose Permease (Domain IIA)"/>
    <property type="match status" value="1"/>
</dbReference>
<comment type="caution">
    <text evidence="2">The sequence shown here is derived from an EMBL/GenBank/DDBJ whole genome shotgun (WGS) entry which is preliminary data.</text>
</comment>
<evidence type="ECO:0000313" key="3">
    <source>
        <dbReference type="Proteomes" id="UP000294616"/>
    </source>
</evidence>
<dbReference type="PROSITE" id="PS51257">
    <property type="entry name" value="PROKAR_LIPOPROTEIN"/>
    <property type="match status" value="1"/>
</dbReference>
<dbReference type="Gene3D" id="2.60.120.380">
    <property type="match status" value="1"/>
</dbReference>
<organism evidence="2 3">
    <name type="scientific">Albibacterium bauzanense</name>
    <dbReference type="NCBI Taxonomy" id="653929"/>
    <lineage>
        <taxon>Bacteria</taxon>
        <taxon>Pseudomonadati</taxon>
        <taxon>Bacteroidota</taxon>
        <taxon>Sphingobacteriia</taxon>
        <taxon>Sphingobacteriales</taxon>
        <taxon>Sphingobacteriaceae</taxon>
        <taxon>Albibacterium</taxon>
    </lineage>
</organism>
<accession>A0A4R1LQV0</accession>
<dbReference type="PANTHER" id="PTHR21666:SF268">
    <property type="entry name" value="PEPTIDASE M23 DOMAIN-CONTAINING PROTEIN"/>
    <property type="match status" value="1"/>
</dbReference>